<dbReference type="InterPro" id="IPR027417">
    <property type="entry name" value="P-loop_NTPase"/>
</dbReference>
<evidence type="ECO:0000256" key="3">
    <source>
        <dbReference type="ARBA" id="ARBA00022806"/>
    </source>
</evidence>
<reference evidence="6" key="3">
    <citation type="submission" date="2023-05" db="EMBL/GenBank/DDBJ databases">
        <authorList>
            <person name="Smith C.H."/>
        </authorList>
    </citation>
    <scope>NUCLEOTIDE SEQUENCE</scope>
    <source>
        <strain evidence="6">CHS0354</strain>
        <tissue evidence="6">Mantle</tissue>
    </source>
</reference>
<dbReference type="AlphaFoldDB" id="A0AAE0W971"/>
<evidence type="ECO:0000256" key="4">
    <source>
        <dbReference type="ARBA" id="ARBA00022840"/>
    </source>
</evidence>
<reference evidence="6" key="2">
    <citation type="journal article" date="2021" name="Genome Biol. Evol.">
        <title>Developing a high-quality reference genome for a parasitic bivalve with doubly uniparental inheritance (Bivalvia: Unionida).</title>
        <authorList>
            <person name="Smith C.H."/>
        </authorList>
    </citation>
    <scope>NUCLEOTIDE SEQUENCE</scope>
    <source>
        <strain evidence="6">CHS0354</strain>
        <tissue evidence="6">Mantle</tissue>
    </source>
</reference>
<keyword evidence="1" id="KW-0547">Nucleotide-binding</keyword>
<dbReference type="GO" id="GO:0031297">
    <property type="term" value="P:replication fork processing"/>
    <property type="evidence" value="ECO:0007669"/>
    <property type="project" value="TreeGrafter"/>
</dbReference>
<dbReference type="GO" id="GO:0043138">
    <property type="term" value="F:3'-5' DNA helicase activity"/>
    <property type="evidence" value="ECO:0007669"/>
    <property type="project" value="TreeGrafter"/>
</dbReference>
<dbReference type="Proteomes" id="UP001195483">
    <property type="component" value="Unassembled WGS sequence"/>
</dbReference>
<evidence type="ECO:0000313" key="7">
    <source>
        <dbReference type="Proteomes" id="UP001195483"/>
    </source>
</evidence>
<keyword evidence="2" id="KW-0378">Hydrolase</keyword>
<evidence type="ECO:0000256" key="1">
    <source>
        <dbReference type="ARBA" id="ARBA00022741"/>
    </source>
</evidence>
<keyword evidence="7" id="KW-1185">Reference proteome</keyword>
<dbReference type="Pfam" id="PF13361">
    <property type="entry name" value="UvrD_C"/>
    <property type="match status" value="1"/>
</dbReference>
<reference evidence="6" key="1">
    <citation type="journal article" date="2021" name="Genome Biol. Evol.">
        <title>A High-Quality Reference Genome for a Parasitic Bivalve with Doubly Uniparental Inheritance (Bivalvia: Unionida).</title>
        <authorList>
            <person name="Smith C.H."/>
        </authorList>
    </citation>
    <scope>NUCLEOTIDE SEQUENCE</scope>
    <source>
        <strain evidence="6">CHS0354</strain>
    </source>
</reference>
<evidence type="ECO:0000259" key="5">
    <source>
        <dbReference type="Pfam" id="PF13361"/>
    </source>
</evidence>
<keyword evidence="3" id="KW-0347">Helicase</keyword>
<sequence>MELTTEQQQIIGSTGNIKINAVAGSGKTSTLIEYARTRPYGSKILYLAFNKSVKTDAVKKFAAHGLTRVSVETAHSLAYKRIVFKHGYSIKTQGYKTNDIVDILKLQSVGGKYSEFILANHISKLMSRFCNSDKRRVQEVSYLDEHTDPNVIKFVSTHYDVIVNQTRSLLGKMDKGQDASMAMLDVFKKQQAVKVIVGDTHQQIYGWRYAVNSLEIMDFRPFQLTSSFRFGQDIANLACQILALKRYVNYERGVKITGLGRKSSVITHAVIARTNLGLLLKVIDNVIVKQNAKHIYFEGNIQSYTYTEDGASLYDVLNLFKRRKHMIKDKLIRSMYDIGDLEYYIEMSGDVELGMMVELVKKYEDELPNIIKKIKEYHIGLEDKERADVVFSTVHRCKGMEYDSIELANDFINEEKLKRLENEKELTAIDEAKVVEEINLLYVAVTRACCKIAIPESLVPEKSTPSKNITLLKTETKISRLTENVELKISSKPTPELQKQTDLDRNGYKPWTSELDRALRIMHCNGVSVEALASHFARTKGAIRSRIKKLGLDSAEI</sequence>
<proteinExistence type="predicted"/>
<dbReference type="PANTHER" id="PTHR11070">
    <property type="entry name" value="UVRD / RECB / PCRA DNA HELICASE FAMILY MEMBER"/>
    <property type="match status" value="1"/>
</dbReference>
<dbReference type="InterPro" id="IPR000212">
    <property type="entry name" value="DNA_helicase_UvrD/REP"/>
</dbReference>
<evidence type="ECO:0000313" key="6">
    <source>
        <dbReference type="EMBL" id="KAK3605072.1"/>
    </source>
</evidence>
<dbReference type="GO" id="GO:0016787">
    <property type="term" value="F:hydrolase activity"/>
    <property type="evidence" value="ECO:0007669"/>
    <property type="project" value="UniProtKB-KW"/>
</dbReference>
<dbReference type="GO" id="GO:0005524">
    <property type="term" value="F:ATP binding"/>
    <property type="evidence" value="ECO:0007669"/>
    <property type="project" value="UniProtKB-KW"/>
</dbReference>
<organism evidence="6 7">
    <name type="scientific">Potamilus streckersoni</name>
    <dbReference type="NCBI Taxonomy" id="2493646"/>
    <lineage>
        <taxon>Eukaryota</taxon>
        <taxon>Metazoa</taxon>
        <taxon>Spiralia</taxon>
        <taxon>Lophotrochozoa</taxon>
        <taxon>Mollusca</taxon>
        <taxon>Bivalvia</taxon>
        <taxon>Autobranchia</taxon>
        <taxon>Heteroconchia</taxon>
        <taxon>Palaeoheterodonta</taxon>
        <taxon>Unionida</taxon>
        <taxon>Unionoidea</taxon>
        <taxon>Unionidae</taxon>
        <taxon>Ambleminae</taxon>
        <taxon>Lampsilini</taxon>
        <taxon>Potamilus</taxon>
    </lineage>
</organism>
<accession>A0AAE0W971</accession>
<gene>
    <name evidence="6" type="ORF">CHS0354_000738</name>
</gene>
<dbReference type="Gene3D" id="3.40.50.300">
    <property type="entry name" value="P-loop containing nucleotide triphosphate hydrolases"/>
    <property type="match status" value="2"/>
</dbReference>
<evidence type="ECO:0000256" key="2">
    <source>
        <dbReference type="ARBA" id="ARBA00022801"/>
    </source>
</evidence>
<dbReference type="InterPro" id="IPR014017">
    <property type="entry name" value="DNA_helicase_UvrD-like_C"/>
</dbReference>
<dbReference type="EMBL" id="JAEAOA010000085">
    <property type="protein sequence ID" value="KAK3605072.1"/>
    <property type="molecule type" value="Genomic_DNA"/>
</dbReference>
<dbReference type="GO" id="GO:0000724">
    <property type="term" value="P:double-strand break repair via homologous recombination"/>
    <property type="evidence" value="ECO:0007669"/>
    <property type="project" value="TreeGrafter"/>
</dbReference>
<comment type="caution">
    <text evidence="6">The sequence shown here is derived from an EMBL/GenBank/DDBJ whole genome shotgun (WGS) entry which is preliminary data.</text>
</comment>
<dbReference type="SUPFAM" id="SSF52540">
    <property type="entry name" value="P-loop containing nucleoside triphosphate hydrolases"/>
    <property type="match status" value="1"/>
</dbReference>
<dbReference type="GO" id="GO:0005634">
    <property type="term" value="C:nucleus"/>
    <property type="evidence" value="ECO:0007669"/>
    <property type="project" value="TreeGrafter"/>
</dbReference>
<name>A0AAE0W971_9BIVA</name>
<keyword evidence="4" id="KW-0067">ATP-binding</keyword>
<protein>
    <recommendedName>
        <fullName evidence="5">UvrD-like helicase C-terminal domain-containing protein</fullName>
    </recommendedName>
</protein>
<dbReference type="PANTHER" id="PTHR11070:SF30">
    <property type="entry name" value="F-BOX DNA HELICASE 1"/>
    <property type="match status" value="1"/>
</dbReference>
<dbReference type="GO" id="GO:0003677">
    <property type="term" value="F:DNA binding"/>
    <property type="evidence" value="ECO:0007669"/>
    <property type="project" value="InterPro"/>
</dbReference>
<feature type="domain" description="UvrD-like helicase C-terminal" evidence="5">
    <location>
        <begin position="360"/>
        <end position="448"/>
    </location>
</feature>